<dbReference type="Proteomes" id="UP001152879">
    <property type="component" value="Unassembled WGS sequence"/>
</dbReference>
<name>A0A9X4RNR8_STRSU</name>
<evidence type="ECO:0000313" key="1">
    <source>
        <dbReference type="EMBL" id="MDG4512618.1"/>
    </source>
</evidence>
<gene>
    <name evidence="1" type="ORF">NOL15_07160</name>
</gene>
<proteinExistence type="predicted"/>
<protein>
    <submittedName>
        <fullName evidence="1">Uncharacterized protein</fullName>
    </submittedName>
</protein>
<dbReference type="AlphaFoldDB" id="A0A9X4RNR8"/>
<reference evidence="1" key="1">
    <citation type="submission" date="2022-07" db="EMBL/GenBank/DDBJ databases">
        <title>Whole Genome Sequencing of Streptococcus suis.</title>
        <authorList>
            <person name="Dai X."/>
            <person name="Huang J."/>
            <person name="Wang L."/>
        </authorList>
    </citation>
    <scope>NUCLEOTIDE SEQUENCE</scope>
    <source>
        <strain evidence="1">SFB2</strain>
    </source>
</reference>
<sequence>MTKIEGMIAELYPNGVECWNSLGDCSKWESGKGKSLSTFVVGGGLG</sequence>
<accession>A0A9X4RNR8</accession>
<dbReference type="EMBL" id="JANFML010000021">
    <property type="protein sequence ID" value="MDG4512618.1"/>
    <property type="molecule type" value="Genomic_DNA"/>
</dbReference>
<comment type="caution">
    <text evidence="1">The sequence shown here is derived from an EMBL/GenBank/DDBJ whole genome shotgun (WGS) entry which is preliminary data.</text>
</comment>
<evidence type="ECO:0000313" key="2">
    <source>
        <dbReference type="Proteomes" id="UP001152879"/>
    </source>
</evidence>
<organism evidence="1 2">
    <name type="scientific">Streptococcus suis</name>
    <dbReference type="NCBI Taxonomy" id="1307"/>
    <lineage>
        <taxon>Bacteria</taxon>
        <taxon>Bacillati</taxon>
        <taxon>Bacillota</taxon>
        <taxon>Bacilli</taxon>
        <taxon>Lactobacillales</taxon>
        <taxon>Streptococcaceae</taxon>
        <taxon>Streptococcus</taxon>
    </lineage>
</organism>